<dbReference type="GO" id="GO:0016810">
    <property type="term" value="F:hydrolase activity, acting on carbon-nitrogen (but not peptide) bonds"/>
    <property type="evidence" value="ECO:0007669"/>
    <property type="project" value="InterPro"/>
</dbReference>
<accession>A0A6N8U6G1</accession>
<evidence type="ECO:0000259" key="3">
    <source>
        <dbReference type="PROSITE" id="PS51677"/>
    </source>
</evidence>
<dbReference type="GO" id="GO:0016020">
    <property type="term" value="C:membrane"/>
    <property type="evidence" value="ECO:0007669"/>
    <property type="project" value="TreeGrafter"/>
</dbReference>
<evidence type="ECO:0000313" key="5">
    <source>
        <dbReference type="Proteomes" id="UP000434036"/>
    </source>
</evidence>
<gene>
    <name evidence="4" type="ORF">GSF08_04040</name>
</gene>
<dbReference type="SUPFAM" id="SSF88713">
    <property type="entry name" value="Glycoside hydrolase/deacetylase"/>
    <property type="match status" value="1"/>
</dbReference>
<dbReference type="EMBL" id="WUUQ01000001">
    <property type="protein sequence ID" value="MXQ73105.1"/>
    <property type="molecule type" value="Genomic_DNA"/>
</dbReference>
<dbReference type="AlphaFoldDB" id="A0A6N8U6G1"/>
<name>A0A6N8U6G1_9FIRM</name>
<dbReference type="InterPro" id="IPR050248">
    <property type="entry name" value="Polysacc_deacetylase_ArnD"/>
</dbReference>
<dbReference type="Gene3D" id="3.20.20.370">
    <property type="entry name" value="Glycoside hydrolase/deacetylase"/>
    <property type="match status" value="1"/>
</dbReference>
<dbReference type="Pfam" id="PF01522">
    <property type="entry name" value="Polysacc_deac_1"/>
    <property type="match status" value="1"/>
</dbReference>
<dbReference type="RefSeq" id="WP_160624526.1">
    <property type="nucleotide sequence ID" value="NZ_WUUQ01000001.1"/>
</dbReference>
<keyword evidence="1" id="KW-0479">Metal-binding</keyword>
<dbReference type="PANTHER" id="PTHR10587:SF133">
    <property type="entry name" value="CHITIN DEACETYLASE 1-RELATED"/>
    <property type="match status" value="1"/>
</dbReference>
<dbReference type="InterPro" id="IPR011330">
    <property type="entry name" value="Glyco_hydro/deAcase_b/a-brl"/>
</dbReference>
<dbReference type="Proteomes" id="UP000434036">
    <property type="component" value="Unassembled WGS sequence"/>
</dbReference>
<reference evidence="4 5" key="2">
    <citation type="submission" date="2020-01" db="EMBL/GenBank/DDBJ databases">
        <title>Clostridiaceae sp. nov. isolated from the gut of human by culturomics.</title>
        <authorList>
            <person name="Chang Y."/>
        </authorList>
    </citation>
    <scope>NUCLEOTIDE SEQUENCE [LARGE SCALE GENOMIC DNA]</scope>
    <source>
        <strain evidence="4 5">DONG20-135</strain>
    </source>
</reference>
<dbReference type="CDD" id="cd10954">
    <property type="entry name" value="CE4_CtAXE_like"/>
    <property type="match status" value="1"/>
</dbReference>
<protein>
    <submittedName>
        <fullName evidence="4">Polysaccharide deacetylase family protein</fullName>
    </submittedName>
</protein>
<reference evidence="4 5" key="1">
    <citation type="submission" date="2019-12" db="EMBL/GenBank/DDBJ databases">
        <authorList>
            <person name="Yang R."/>
        </authorList>
    </citation>
    <scope>NUCLEOTIDE SEQUENCE [LARGE SCALE GENOMIC DNA]</scope>
    <source>
        <strain evidence="4 5">DONG20-135</strain>
    </source>
</reference>
<dbReference type="InterPro" id="IPR002509">
    <property type="entry name" value="NODB_dom"/>
</dbReference>
<sequence>MNSDPYAEFKKYHSAQKYAGKPKSYSIDENKIFKQFYYPRFDSTDFNTILEKQIQQFKNETKDEGIYTLDYKSNELWNQYDQVQFTLHHYSMEKKLLETRVISLCFDRKSKQLVKLEDILRSDYMSALTAIVQQKKITDIDWQDFQLTQSGITFYRKGKELFTFPYTGNERFMKLQNGHVKGLAPNDLPKRPEKKKIDPNKPMIALTFDDGPNPLSTPRILDTLKKYHATGTFFMLGSRAIQNPNLIRRMVSEGHELGNHSNTHANMLKLTDRQIKDEFYVTQDAIYAASGEEATVFRPPYGASNEHISQILNRRNILWTIDSLDWKSRNAEAIKKEVLPFVKDGSIILMHGIYGTSADALAQMMPVLAEQGYQFVSVSDLLQYRPNSQK</sequence>
<evidence type="ECO:0000256" key="2">
    <source>
        <dbReference type="ARBA" id="ARBA00022801"/>
    </source>
</evidence>
<dbReference type="PANTHER" id="PTHR10587">
    <property type="entry name" value="GLYCOSYL TRANSFERASE-RELATED"/>
    <property type="match status" value="1"/>
</dbReference>
<evidence type="ECO:0000313" key="4">
    <source>
        <dbReference type="EMBL" id="MXQ73105.1"/>
    </source>
</evidence>
<dbReference type="GO" id="GO:0046872">
    <property type="term" value="F:metal ion binding"/>
    <property type="evidence" value="ECO:0007669"/>
    <property type="project" value="UniProtKB-KW"/>
</dbReference>
<evidence type="ECO:0000256" key="1">
    <source>
        <dbReference type="ARBA" id="ARBA00022723"/>
    </source>
</evidence>
<organism evidence="4 5">
    <name type="scientific">Copranaerobaculum intestinale</name>
    <dbReference type="NCBI Taxonomy" id="2692629"/>
    <lineage>
        <taxon>Bacteria</taxon>
        <taxon>Bacillati</taxon>
        <taxon>Bacillota</taxon>
        <taxon>Erysipelotrichia</taxon>
        <taxon>Erysipelotrichales</taxon>
        <taxon>Erysipelotrichaceae</taxon>
        <taxon>Copranaerobaculum</taxon>
    </lineage>
</organism>
<keyword evidence="5" id="KW-1185">Reference proteome</keyword>
<dbReference type="GO" id="GO:0005975">
    <property type="term" value="P:carbohydrate metabolic process"/>
    <property type="evidence" value="ECO:0007669"/>
    <property type="project" value="InterPro"/>
</dbReference>
<dbReference type="PROSITE" id="PS51677">
    <property type="entry name" value="NODB"/>
    <property type="match status" value="1"/>
</dbReference>
<keyword evidence="2" id="KW-0378">Hydrolase</keyword>
<proteinExistence type="predicted"/>
<comment type="caution">
    <text evidence="4">The sequence shown here is derived from an EMBL/GenBank/DDBJ whole genome shotgun (WGS) entry which is preliminary data.</text>
</comment>
<feature type="domain" description="NodB homology" evidence="3">
    <location>
        <begin position="202"/>
        <end position="376"/>
    </location>
</feature>